<dbReference type="GO" id="GO:0016740">
    <property type="term" value="F:transferase activity"/>
    <property type="evidence" value="ECO:0007669"/>
    <property type="project" value="UniProtKB-KW"/>
</dbReference>
<keyword evidence="2" id="KW-0808">Transferase</keyword>
<dbReference type="Pfam" id="PF02798">
    <property type="entry name" value="GST_N"/>
    <property type="match status" value="1"/>
</dbReference>
<feature type="domain" description="GST N-terminal" evidence="1">
    <location>
        <begin position="2"/>
        <end position="82"/>
    </location>
</feature>
<dbReference type="Proteomes" id="UP000237655">
    <property type="component" value="Chromosome"/>
</dbReference>
<dbReference type="InterPro" id="IPR036249">
    <property type="entry name" value="Thioredoxin-like_sf"/>
</dbReference>
<evidence type="ECO:0000313" key="3">
    <source>
        <dbReference type="Proteomes" id="UP000237655"/>
    </source>
</evidence>
<dbReference type="CDD" id="cd03207">
    <property type="entry name" value="GST_C_8"/>
    <property type="match status" value="1"/>
</dbReference>
<dbReference type="RefSeq" id="WP_106473308.1">
    <property type="nucleotide sequence ID" value="NZ_CP027665.1"/>
</dbReference>
<dbReference type="SUPFAM" id="SSF47616">
    <property type="entry name" value="GST C-terminal domain-like"/>
    <property type="match status" value="1"/>
</dbReference>
<dbReference type="PANTHER" id="PTHR44051:SF8">
    <property type="entry name" value="GLUTATHIONE S-TRANSFERASE GSTA"/>
    <property type="match status" value="1"/>
</dbReference>
<dbReference type="AlphaFoldDB" id="A0A2S0MSX1"/>
<dbReference type="KEGG" id="thas:C6Y53_15630"/>
<dbReference type="EMBL" id="CP027665">
    <property type="protein sequence ID" value="AVO38998.1"/>
    <property type="molecule type" value="Genomic_DNA"/>
</dbReference>
<evidence type="ECO:0000313" key="2">
    <source>
        <dbReference type="EMBL" id="AVO38998.1"/>
    </source>
</evidence>
<dbReference type="SFLD" id="SFLDG01150">
    <property type="entry name" value="Main.1:_Beta-like"/>
    <property type="match status" value="1"/>
</dbReference>
<dbReference type="InterPro" id="IPR040079">
    <property type="entry name" value="Glutathione_S-Trfase"/>
</dbReference>
<protein>
    <submittedName>
        <fullName evidence="2">Glutathione S-transferase family protein</fullName>
    </submittedName>
</protein>
<accession>A0A2S0MSX1</accession>
<gene>
    <name evidence="2" type="ORF">C6Y53_15630</name>
</gene>
<dbReference type="PROSITE" id="PS50404">
    <property type="entry name" value="GST_NTER"/>
    <property type="match status" value="1"/>
</dbReference>
<dbReference type="CDD" id="cd03046">
    <property type="entry name" value="GST_N_GTT1_like"/>
    <property type="match status" value="1"/>
</dbReference>
<dbReference type="PANTHER" id="PTHR44051">
    <property type="entry name" value="GLUTATHIONE S-TRANSFERASE-RELATED"/>
    <property type="match status" value="1"/>
</dbReference>
<dbReference type="InterPro" id="IPR036282">
    <property type="entry name" value="Glutathione-S-Trfase_C_sf"/>
</dbReference>
<organism evidence="2 3">
    <name type="scientific">Pukyongiella litopenaei</name>
    <dbReference type="NCBI Taxonomy" id="2605946"/>
    <lineage>
        <taxon>Bacteria</taxon>
        <taxon>Pseudomonadati</taxon>
        <taxon>Pseudomonadota</taxon>
        <taxon>Alphaproteobacteria</taxon>
        <taxon>Rhodobacterales</taxon>
        <taxon>Paracoccaceae</taxon>
        <taxon>Pukyongiella</taxon>
    </lineage>
</organism>
<name>A0A2S0MSX1_9RHOB</name>
<reference evidence="3" key="1">
    <citation type="submission" date="2018-03" db="EMBL/GenBank/DDBJ databases">
        <title>Genomic analysis of the strain SH-1 isolated from shrimp intestine.</title>
        <authorList>
            <person name="Kim Y.-S."/>
            <person name="Kim S.-E."/>
            <person name="Kim K.-H."/>
        </authorList>
    </citation>
    <scope>NUCLEOTIDE SEQUENCE [LARGE SCALE GENOMIC DNA]</scope>
    <source>
        <strain evidence="3">SH-1</strain>
    </source>
</reference>
<evidence type="ECO:0000259" key="1">
    <source>
        <dbReference type="PROSITE" id="PS50404"/>
    </source>
</evidence>
<keyword evidence="3" id="KW-1185">Reference proteome</keyword>
<dbReference type="SFLD" id="SFLDG00358">
    <property type="entry name" value="Main_(cytGST)"/>
    <property type="match status" value="1"/>
</dbReference>
<dbReference type="SFLD" id="SFLDS00019">
    <property type="entry name" value="Glutathione_Transferase_(cytos"/>
    <property type="match status" value="1"/>
</dbReference>
<dbReference type="SUPFAM" id="SSF52833">
    <property type="entry name" value="Thioredoxin-like"/>
    <property type="match status" value="1"/>
</dbReference>
<dbReference type="Gene3D" id="3.40.30.10">
    <property type="entry name" value="Glutaredoxin"/>
    <property type="match status" value="1"/>
</dbReference>
<dbReference type="Gene3D" id="1.20.1050.10">
    <property type="match status" value="1"/>
</dbReference>
<sequence>MSAPLTLYSNPMSRARIAHWMLEEVGAAYEVEWIGYGAGMAAPDFRRLNPMGKVPVLVHGARLVSECAAICAYLADAFPEVGLAPAPADRAAYYRWLFFAAGPLEAAVTNRALGFEVDKDRERMAGYGSFDRTMDTLERAVTAQDHVAGPAFSAADVYVGSHVIWGLDFKSIEDRPAFRAYAERLRDRPAKQRADTFCETHAAEAGLPPGQ</sequence>
<proteinExistence type="predicted"/>
<dbReference type="InterPro" id="IPR004045">
    <property type="entry name" value="Glutathione_S-Trfase_N"/>
</dbReference>